<feature type="transmembrane region" description="Helical" evidence="8">
    <location>
        <begin position="16"/>
        <end position="38"/>
    </location>
</feature>
<feature type="non-terminal residue" evidence="11">
    <location>
        <position position="1"/>
    </location>
</feature>
<comment type="subcellular location">
    <subcellularLocation>
        <location evidence="1">Membrane</location>
        <topology evidence="1">Multi-pass membrane protein</topology>
    </subcellularLocation>
</comment>
<keyword evidence="4 8" id="KW-1133">Transmembrane helix</keyword>
<dbReference type="InterPro" id="IPR003280">
    <property type="entry name" value="2pore_dom_K_chnl"/>
</dbReference>
<evidence type="ECO:0000313" key="10">
    <source>
        <dbReference type="Proteomes" id="UP000694941"/>
    </source>
</evidence>
<evidence type="ECO:0000256" key="2">
    <source>
        <dbReference type="ARBA" id="ARBA00022448"/>
    </source>
</evidence>
<dbReference type="Gene3D" id="1.10.287.70">
    <property type="match status" value="1"/>
</dbReference>
<feature type="transmembrane region" description="Helical" evidence="8">
    <location>
        <begin position="120"/>
        <end position="141"/>
    </location>
</feature>
<dbReference type="Pfam" id="PF07885">
    <property type="entry name" value="Ion_trans_2"/>
    <property type="match status" value="2"/>
</dbReference>
<evidence type="ECO:0000256" key="5">
    <source>
        <dbReference type="ARBA" id="ARBA00023065"/>
    </source>
</evidence>
<evidence type="ECO:0000259" key="9">
    <source>
        <dbReference type="Pfam" id="PF07885"/>
    </source>
</evidence>
<dbReference type="PANTHER" id="PTHR11003">
    <property type="entry name" value="POTASSIUM CHANNEL, SUBFAMILY K"/>
    <property type="match status" value="1"/>
</dbReference>
<evidence type="ECO:0000313" key="11">
    <source>
        <dbReference type="RefSeq" id="XP_013793517.1"/>
    </source>
</evidence>
<name>A0ABM1C3I3_LIMPO</name>
<evidence type="ECO:0000256" key="7">
    <source>
        <dbReference type="ARBA" id="ARBA00023303"/>
    </source>
</evidence>
<feature type="domain" description="Potassium channel" evidence="9">
    <location>
        <begin position="1"/>
        <end position="38"/>
    </location>
</feature>
<dbReference type="SUPFAM" id="SSF81324">
    <property type="entry name" value="Voltage-gated potassium channels"/>
    <property type="match status" value="1"/>
</dbReference>
<evidence type="ECO:0000256" key="3">
    <source>
        <dbReference type="ARBA" id="ARBA00022692"/>
    </source>
</evidence>
<sequence length="228" mass="26043">YGNIAPKTNWGKLVTIVYAIIGIPLMFLYLTNIGDLLAKSFKYIYGRLCRCKPNDEKRRRRHREHYRVHHIVLHDTTSNINNFIDPNFPSKFGRPRLDETKMETLPEEISEEEDYGKQRIVVPITLCLVLITGYICGGAFLFSISEGWNYLDGAYFCFVTLSTVGFGDTVVSNAESSQHKLVICSLYLLGGMALIAMCFNLVQDEVLYKLRSVGMRLGIIQEQEDIQE</sequence>
<organism evidence="10 11">
    <name type="scientific">Limulus polyphemus</name>
    <name type="common">Atlantic horseshoe crab</name>
    <dbReference type="NCBI Taxonomy" id="6850"/>
    <lineage>
        <taxon>Eukaryota</taxon>
        <taxon>Metazoa</taxon>
        <taxon>Ecdysozoa</taxon>
        <taxon>Arthropoda</taxon>
        <taxon>Chelicerata</taxon>
        <taxon>Merostomata</taxon>
        <taxon>Xiphosura</taxon>
        <taxon>Limulidae</taxon>
        <taxon>Limulus</taxon>
    </lineage>
</organism>
<evidence type="ECO:0000256" key="6">
    <source>
        <dbReference type="ARBA" id="ARBA00023136"/>
    </source>
</evidence>
<feature type="domain" description="Potassium channel" evidence="9">
    <location>
        <begin position="130"/>
        <end position="204"/>
    </location>
</feature>
<keyword evidence="10" id="KW-1185">Reference proteome</keyword>
<evidence type="ECO:0000256" key="1">
    <source>
        <dbReference type="ARBA" id="ARBA00004141"/>
    </source>
</evidence>
<dbReference type="Proteomes" id="UP000694941">
    <property type="component" value="Unplaced"/>
</dbReference>
<evidence type="ECO:0000256" key="4">
    <source>
        <dbReference type="ARBA" id="ARBA00022989"/>
    </source>
</evidence>
<dbReference type="RefSeq" id="XP_013793517.1">
    <property type="nucleotide sequence ID" value="XM_013938063.2"/>
</dbReference>
<keyword evidence="7" id="KW-0407">Ion channel</keyword>
<gene>
    <name evidence="11" type="primary">LOC106477509</name>
</gene>
<dbReference type="GeneID" id="106477509"/>
<keyword evidence="3 8" id="KW-0812">Transmembrane</keyword>
<proteinExistence type="predicted"/>
<reference evidence="11" key="1">
    <citation type="submission" date="2025-08" db="UniProtKB">
        <authorList>
            <consortium name="RefSeq"/>
        </authorList>
    </citation>
    <scope>IDENTIFICATION</scope>
    <source>
        <tissue evidence="11">Muscle</tissue>
    </source>
</reference>
<accession>A0ABM1C3I3</accession>
<dbReference type="PANTHER" id="PTHR11003:SF352">
    <property type="entry name" value="BCDNA.GH04802-RELATED"/>
    <property type="match status" value="1"/>
</dbReference>
<feature type="transmembrane region" description="Helical" evidence="8">
    <location>
        <begin position="153"/>
        <end position="174"/>
    </location>
</feature>
<keyword evidence="5" id="KW-0406">Ion transport</keyword>
<keyword evidence="6 8" id="KW-0472">Membrane</keyword>
<protein>
    <submittedName>
        <fullName evidence="11">Potassium channel subfamily K member 18-like</fullName>
    </submittedName>
</protein>
<feature type="transmembrane region" description="Helical" evidence="8">
    <location>
        <begin position="181"/>
        <end position="202"/>
    </location>
</feature>
<keyword evidence="2" id="KW-0813">Transport</keyword>
<dbReference type="InterPro" id="IPR013099">
    <property type="entry name" value="K_chnl_dom"/>
</dbReference>
<evidence type="ECO:0000256" key="8">
    <source>
        <dbReference type="SAM" id="Phobius"/>
    </source>
</evidence>